<dbReference type="InterPro" id="IPR052403">
    <property type="entry name" value="LINC-complex_assoc"/>
</dbReference>
<dbReference type="PANTHER" id="PTHR47535:SF2">
    <property type="entry name" value="NESPRIN-3"/>
    <property type="match status" value="1"/>
</dbReference>
<evidence type="ECO:0000256" key="5">
    <source>
        <dbReference type="ARBA" id="ARBA00023136"/>
    </source>
</evidence>
<protein>
    <submittedName>
        <fullName evidence="7">Nesprin-3</fullName>
    </submittedName>
</protein>
<comment type="subcellular location">
    <subcellularLocation>
        <location evidence="1">Membrane</location>
    </subcellularLocation>
</comment>
<keyword evidence="2" id="KW-0812">Transmembrane</keyword>
<keyword evidence="8" id="KW-1185">Reference proteome</keyword>
<organism evidence="7 8">
    <name type="scientific">Saguinus oedipus</name>
    <name type="common">Cotton-top tamarin</name>
    <name type="synonym">Oedipomidas oedipus</name>
    <dbReference type="NCBI Taxonomy" id="9490"/>
    <lineage>
        <taxon>Eukaryota</taxon>
        <taxon>Metazoa</taxon>
        <taxon>Chordata</taxon>
        <taxon>Craniata</taxon>
        <taxon>Vertebrata</taxon>
        <taxon>Euteleostomi</taxon>
        <taxon>Mammalia</taxon>
        <taxon>Eutheria</taxon>
        <taxon>Euarchontoglires</taxon>
        <taxon>Primates</taxon>
        <taxon>Haplorrhini</taxon>
        <taxon>Platyrrhini</taxon>
        <taxon>Cebidae</taxon>
        <taxon>Callitrichinae</taxon>
        <taxon>Saguinus</taxon>
    </lineage>
</organism>
<evidence type="ECO:0000256" key="6">
    <source>
        <dbReference type="SAM" id="MobiDB-lite"/>
    </source>
</evidence>
<keyword evidence="5" id="KW-0472">Membrane</keyword>
<feature type="compositionally biased region" description="Polar residues" evidence="6">
    <location>
        <begin position="164"/>
        <end position="183"/>
    </location>
</feature>
<keyword evidence="4" id="KW-1133">Transmembrane helix</keyword>
<keyword evidence="3" id="KW-0677">Repeat</keyword>
<comment type="caution">
    <text evidence="7">The sequence shown here is derived from an EMBL/GenBank/DDBJ whole genome shotgun (WGS) entry which is preliminary data.</text>
</comment>
<gene>
    <name evidence="7" type="primary">SYNE3_1</name>
    <name evidence="7" type="ORF">P7K49_018552</name>
</gene>
<evidence type="ECO:0000256" key="4">
    <source>
        <dbReference type="ARBA" id="ARBA00022989"/>
    </source>
</evidence>
<dbReference type="Proteomes" id="UP001266305">
    <property type="component" value="Unassembled WGS sequence"/>
</dbReference>
<evidence type="ECO:0000313" key="8">
    <source>
        <dbReference type="Proteomes" id="UP001266305"/>
    </source>
</evidence>
<dbReference type="SUPFAM" id="SSF46966">
    <property type="entry name" value="Spectrin repeat"/>
    <property type="match status" value="1"/>
</dbReference>
<name>A0ABQ9V5P7_SAGOE</name>
<dbReference type="EMBL" id="JASSZA010000008">
    <property type="protein sequence ID" value="KAK2104696.1"/>
    <property type="molecule type" value="Genomic_DNA"/>
</dbReference>
<reference evidence="7 8" key="1">
    <citation type="submission" date="2023-05" db="EMBL/GenBank/DDBJ databases">
        <title>B98-5 Cell Line De Novo Hybrid Assembly: An Optical Mapping Approach.</title>
        <authorList>
            <person name="Kananen K."/>
            <person name="Auerbach J.A."/>
            <person name="Kautto E."/>
            <person name="Blachly J.S."/>
        </authorList>
    </citation>
    <scope>NUCLEOTIDE SEQUENCE [LARGE SCALE GENOMIC DNA]</scope>
    <source>
        <strain evidence="7">B95-8</strain>
        <tissue evidence="7">Cell line</tissue>
    </source>
</reference>
<accession>A0ABQ9V5P7</accession>
<dbReference type="PANTHER" id="PTHR47535">
    <property type="entry name" value="MUSCLE-SPECIFIC PROTEIN 300 KDA, ISOFORM G"/>
    <property type="match status" value="1"/>
</dbReference>
<proteinExistence type="predicted"/>
<evidence type="ECO:0000256" key="1">
    <source>
        <dbReference type="ARBA" id="ARBA00004370"/>
    </source>
</evidence>
<evidence type="ECO:0000256" key="3">
    <source>
        <dbReference type="ARBA" id="ARBA00022737"/>
    </source>
</evidence>
<sequence>MNAALMESSRLKEPLTMLQLKKDLLMGVFGQERATALLEQAAGSVRDRDLLHNNLLRRKSKLQSLLAQHKDFGAAFEPLQRKLLDLQVRVQAEKGLQRDLPGKQAQLSRLQELQEEGLDLGAQLEAVRPLVQENPNHQHKMDQLSSDFQALQRSLEGLPGIVLSPSNSGDGTPSSFKTGLRTNGNADSGMTLIRMEPWVCLCHKP</sequence>
<evidence type="ECO:0000256" key="2">
    <source>
        <dbReference type="ARBA" id="ARBA00022692"/>
    </source>
</evidence>
<evidence type="ECO:0000313" key="7">
    <source>
        <dbReference type="EMBL" id="KAK2104696.1"/>
    </source>
</evidence>
<feature type="region of interest" description="Disordered" evidence="6">
    <location>
        <begin position="160"/>
        <end position="183"/>
    </location>
</feature>